<gene>
    <name evidence="10" type="primary">ilvN</name>
    <name evidence="10" type="ORF">HLPR_06490</name>
</gene>
<dbReference type="PANTHER" id="PTHR30239:SF0">
    <property type="entry name" value="ACETOLACTATE SYNTHASE SMALL SUBUNIT 1, CHLOROPLASTIC"/>
    <property type="match status" value="1"/>
</dbReference>
<keyword evidence="11" id="KW-1185">Reference proteome</keyword>
<evidence type="ECO:0000256" key="1">
    <source>
        <dbReference type="ARBA" id="ARBA00004974"/>
    </source>
</evidence>
<evidence type="ECO:0000259" key="9">
    <source>
        <dbReference type="PROSITE" id="PS51671"/>
    </source>
</evidence>
<dbReference type="SUPFAM" id="SSF55021">
    <property type="entry name" value="ACT-like"/>
    <property type="match status" value="2"/>
</dbReference>
<dbReference type="EMBL" id="AP028654">
    <property type="protein sequence ID" value="BEP28318.1"/>
    <property type="molecule type" value="Genomic_DNA"/>
</dbReference>
<dbReference type="RefSeq" id="WP_338536644.1">
    <property type="nucleotide sequence ID" value="NZ_AP028654.1"/>
</dbReference>
<dbReference type="GO" id="GO:0009099">
    <property type="term" value="P:L-valine biosynthetic process"/>
    <property type="evidence" value="ECO:0007669"/>
    <property type="project" value="UniProtKB-UniRule"/>
</dbReference>
<dbReference type="Proteomes" id="UP001321786">
    <property type="component" value="Chromosome"/>
</dbReference>
<comment type="subunit">
    <text evidence="4 8">Dimer of large and small chains.</text>
</comment>
<evidence type="ECO:0000256" key="7">
    <source>
        <dbReference type="ARBA" id="ARBA00048670"/>
    </source>
</evidence>
<dbReference type="PANTHER" id="PTHR30239">
    <property type="entry name" value="ACETOLACTATE SYNTHASE SMALL SUBUNIT"/>
    <property type="match status" value="1"/>
</dbReference>
<dbReference type="NCBIfam" id="TIGR00119">
    <property type="entry name" value="acolac_sm"/>
    <property type="match status" value="1"/>
</dbReference>
<evidence type="ECO:0000313" key="11">
    <source>
        <dbReference type="Proteomes" id="UP001321786"/>
    </source>
</evidence>
<evidence type="ECO:0000256" key="6">
    <source>
        <dbReference type="ARBA" id="ARBA00023304"/>
    </source>
</evidence>
<dbReference type="GO" id="GO:1990610">
    <property type="term" value="F:acetolactate synthase regulator activity"/>
    <property type="evidence" value="ECO:0007669"/>
    <property type="project" value="UniProtKB-UniRule"/>
</dbReference>
<dbReference type="KEGG" id="hprf:HLPR_06490"/>
<name>A0AAU9E4V5_9FIRM</name>
<evidence type="ECO:0000256" key="8">
    <source>
        <dbReference type="RuleBase" id="RU368092"/>
    </source>
</evidence>
<evidence type="ECO:0000256" key="5">
    <source>
        <dbReference type="ARBA" id="ARBA00022605"/>
    </source>
</evidence>
<protein>
    <recommendedName>
        <fullName evidence="8">Acetolactate synthase small subunit</fullName>
        <shortName evidence="8">AHAS</shortName>
        <shortName evidence="8">ALS</shortName>
        <ecNumber evidence="8">2.2.1.6</ecNumber>
    </recommendedName>
    <alternativeName>
        <fullName evidence="8">Acetohydroxy-acid synthase small subunit</fullName>
    </alternativeName>
</protein>
<dbReference type="GO" id="GO:0003984">
    <property type="term" value="F:acetolactate synthase activity"/>
    <property type="evidence" value="ECO:0007669"/>
    <property type="project" value="UniProtKB-UniRule"/>
</dbReference>
<comment type="function">
    <text evidence="8">Catalyzes the conversion of 2 pyruvate molecules into acetolactate in the first common step of the biosynthetic pathway of the branched-amino acids such as leucine, isoleucine, and valine.</text>
</comment>
<dbReference type="InterPro" id="IPR027271">
    <property type="entry name" value="Acetolactate_synth/TF_NikR_C"/>
</dbReference>
<sequence>MKNYVLSLLVENNSGVLSRVSGLFSRRGYNITSLSVGETENKNISRMTIVVFADEPTLEQIKKQLNKLINTIKITEFDYSNSIQRELILVKVKSSAKNRYQIIDVAGIFGAKIIDVISDEITLELTENENKIRSFIELLKPFGIIEFVRSGITGIEKKSI</sequence>
<dbReference type="InterPro" id="IPR054480">
    <property type="entry name" value="AHAS_small-like_ACT"/>
</dbReference>
<dbReference type="Gene3D" id="3.30.70.260">
    <property type="match status" value="1"/>
</dbReference>
<proteinExistence type="inferred from homology"/>
<dbReference type="InterPro" id="IPR002912">
    <property type="entry name" value="ACT_dom"/>
</dbReference>
<dbReference type="Gene3D" id="3.30.70.1150">
    <property type="entry name" value="ACT-like. Chain A, domain 2"/>
    <property type="match status" value="1"/>
</dbReference>
<dbReference type="NCBIfam" id="NF008864">
    <property type="entry name" value="PRK11895.1"/>
    <property type="match status" value="1"/>
</dbReference>
<comment type="pathway">
    <text evidence="2 8">Amino-acid biosynthesis; L-valine biosynthesis; L-valine from pyruvate: step 1/4.</text>
</comment>
<accession>A0AAU9E4V5</accession>
<evidence type="ECO:0000256" key="3">
    <source>
        <dbReference type="ARBA" id="ARBA00006341"/>
    </source>
</evidence>
<evidence type="ECO:0000256" key="2">
    <source>
        <dbReference type="ARBA" id="ARBA00005025"/>
    </source>
</evidence>
<dbReference type="Pfam" id="PF22629">
    <property type="entry name" value="ACT_AHAS_ss"/>
    <property type="match status" value="1"/>
</dbReference>
<keyword evidence="6 8" id="KW-0100">Branched-chain amino acid biosynthesis</keyword>
<dbReference type="InterPro" id="IPR004789">
    <property type="entry name" value="Acetalactate_synth_ssu"/>
</dbReference>
<dbReference type="GO" id="GO:0009097">
    <property type="term" value="P:isoleucine biosynthetic process"/>
    <property type="evidence" value="ECO:0007669"/>
    <property type="project" value="UniProtKB-UniRule"/>
</dbReference>
<dbReference type="EC" id="2.2.1.6" evidence="8"/>
<dbReference type="CDD" id="cd04878">
    <property type="entry name" value="ACT_AHAS"/>
    <property type="match status" value="1"/>
</dbReference>
<dbReference type="InterPro" id="IPR045865">
    <property type="entry name" value="ACT-like_dom_sf"/>
</dbReference>
<evidence type="ECO:0000313" key="10">
    <source>
        <dbReference type="EMBL" id="BEP28318.1"/>
    </source>
</evidence>
<dbReference type="PROSITE" id="PS51671">
    <property type="entry name" value="ACT"/>
    <property type="match status" value="1"/>
</dbReference>
<dbReference type="FunFam" id="3.30.70.260:FF:000001">
    <property type="entry name" value="Acetolactate synthase, small subunit"/>
    <property type="match status" value="1"/>
</dbReference>
<dbReference type="InterPro" id="IPR039557">
    <property type="entry name" value="AHAS_ACT"/>
</dbReference>
<comment type="pathway">
    <text evidence="1 8">Amino-acid biosynthesis; L-isoleucine biosynthesis; L-isoleucine from 2-oxobutanoate: step 1/4.</text>
</comment>
<reference evidence="10 11" key="1">
    <citation type="submission" date="2023-08" db="EMBL/GenBank/DDBJ databases">
        <title>Helicovermis profunda gen. nov., sp. nov., a novel mesophilic, fermentative bacterium within the Bacillota from a deep-sea hydrothermal vent chimney.</title>
        <authorList>
            <person name="Miyazaki U."/>
            <person name="Mizutani D."/>
            <person name="Hashimoto Y."/>
            <person name="Tame A."/>
            <person name="Sawayama S."/>
            <person name="Miyazaki J."/>
            <person name="Takai K."/>
            <person name="Nakagawa S."/>
        </authorList>
    </citation>
    <scope>NUCLEOTIDE SEQUENCE [LARGE SCALE GENOMIC DNA]</scope>
    <source>
        <strain evidence="10 11">S502</strain>
    </source>
</reference>
<comment type="catalytic activity">
    <reaction evidence="7 8">
        <text>2 pyruvate + H(+) = (2S)-2-acetolactate + CO2</text>
        <dbReference type="Rhea" id="RHEA:25249"/>
        <dbReference type="ChEBI" id="CHEBI:15361"/>
        <dbReference type="ChEBI" id="CHEBI:15378"/>
        <dbReference type="ChEBI" id="CHEBI:16526"/>
        <dbReference type="ChEBI" id="CHEBI:58476"/>
        <dbReference type="EC" id="2.2.1.6"/>
    </reaction>
</comment>
<feature type="domain" description="ACT" evidence="9">
    <location>
        <begin position="5"/>
        <end position="80"/>
    </location>
</feature>
<dbReference type="Pfam" id="PF10369">
    <property type="entry name" value="ALS_ss_C"/>
    <property type="match status" value="1"/>
</dbReference>
<keyword evidence="5 8" id="KW-0028">Amino-acid biosynthesis</keyword>
<dbReference type="GO" id="GO:0005829">
    <property type="term" value="C:cytosol"/>
    <property type="evidence" value="ECO:0007669"/>
    <property type="project" value="TreeGrafter"/>
</dbReference>
<dbReference type="AlphaFoldDB" id="A0AAU9E4V5"/>
<keyword evidence="8" id="KW-0808">Transferase</keyword>
<organism evidence="10 11">
    <name type="scientific">Helicovermis profundi</name>
    <dbReference type="NCBI Taxonomy" id="3065157"/>
    <lineage>
        <taxon>Bacteria</taxon>
        <taxon>Bacillati</taxon>
        <taxon>Bacillota</taxon>
        <taxon>Clostridia</taxon>
        <taxon>Helicovermis</taxon>
    </lineage>
</organism>
<dbReference type="InterPro" id="IPR019455">
    <property type="entry name" value="Acetolactate_synth_ssu_C"/>
</dbReference>
<comment type="similarity">
    <text evidence="3 8">Belongs to the acetolactate synthase small subunit family.</text>
</comment>
<evidence type="ECO:0000256" key="4">
    <source>
        <dbReference type="ARBA" id="ARBA00011744"/>
    </source>
</evidence>